<dbReference type="CDD" id="cd09111">
    <property type="entry name" value="PLDc_ymdC_like_1"/>
    <property type="match status" value="1"/>
</dbReference>
<dbReference type="Proteomes" id="UP000294862">
    <property type="component" value="Unassembled WGS sequence"/>
</dbReference>
<dbReference type="Pfam" id="PF13091">
    <property type="entry name" value="PLDc_2"/>
    <property type="match status" value="2"/>
</dbReference>
<reference evidence="2 3" key="1">
    <citation type="journal article" date="2015" name="Stand. Genomic Sci.">
        <title>Genomic Encyclopedia of Bacterial and Archaeal Type Strains, Phase III: the genomes of soil and plant-associated and newly described type strains.</title>
        <authorList>
            <person name="Whitman W.B."/>
            <person name="Woyke T."/>
            <person name="Klenk H.P."/>
            <person name="Zhou Y."/>
            <person name="Lilburn T.G."/>
            <person name="Beck B.J."/>
            <person name="De Vos P."/>
            <person name="Vandamme P."/>
            <person name="Eisen J.A."/>
            <person name="Garrity G."/>
            <person name="Hugenholtz P."/>
            <person name="Kyrpides N.C."/>
        </authorList>
    </citation>
    <scope>NUCLEOTIDE SEQUENCE [LARGE SCALE GENOMIC DNA]</scope>
    <source>
        <strain evidence="2 3">A3</strain>
    </source>
</reference>
<keyword evidence="3" id="KW-1185">Reference proteome</keyword>
<dbReference type="PANTHER" id="PTHR21248">
    <property type="entry name" value="CARDIOLIPIN SYNTHASE"/>
    <property type="match status" value="1"/>
</dbReference>
<dbReference type="SMART" id="SM00155">
    <property type="entry name" value="PLDc"/>
    <property type="match status" value="2"/>
</dbReference>
<dbReference type="OrthoDB" id="9814092at2"/>
<dbReference type="PROSITE" id="PS50035">
    <property type="entry name" value="PLD"/>
    <property type="match status" value="2"/>
</dbReference>
<dbReference type="InterPro" id="IPR025202">
    <property type="entry name" value="PLD-like_dom"/>
</dbReference>
<dbReference type="GO" id="GO:0032049">
    <property type="term" value="P:cardiolipin biosynthetic process"/>
    <property type="evidence" value="ECO:0007669"/>
    <property type="project" value="UniProtKB-ARBA"/>
</dbReference>
<name>A0A4R2IGV8_9GAMM</name>
<comment type="caution">
    <text evidence="2">The sequence shown here is derived from an EMBL/GenBank/DDBJ whole genome shotgun (WGS) entry which is preliminary data.</text>
</comment>
<evidence type="ECO:0000313" key="3">
    <source>
        <dbReference type="Proteomes" id="UP000294862"/>
    </source>
</evidence>
<evidence type="ECO:0000313" key="2">
    <source>
        <dbReference type="EMBL" id="TCO43079.1"/>
    </source>
</evidence>
<accession>A0A4R2IGV8</accession>
<organism evidence="2 3">
    <name type="scientific">Dokdonella fugitiva</name>
    <dbReference type="NCBI Taxonomy" id="328517"/>
    <lineage>
        <taxon>Bacteria</taxon>
        <taxon>Pseudomonadati</taxon>
        <taxon>Pseudomonadota</taxon>
        <taxon>Gammaproteobacteria</taxon>
        <taxon>Lysobacterales</taxon>
        <taxon>Rhodanobacteraceae</taxon>
        <taxon>Dokdonella</taxon>
    </lineage>
</organism>
<dbReference type="RefSeq" id="WP_131992918.1">
    <property type="nucleotide sequence ID" value="NZ_SLWQ01000001.1"/>
</dbReference>
<feature type="domain" description="PLD phosphodiesterase" evidence="1">
    <location>
        <begin position="192"/>
        <end position="219"/>
    </location>
</feature>
<evidence type="ECO:0000259" key="1">
    <source>
        <dbReference type="PROSITE" id="PS50035"/>
    </source>
</evidence>
<sequence>MNQSPLRRARTATWLVLAASLLLAGCGLNRPLARRADAIVAATRPQAVDCTREDHCAIDSPYHGLAARARADSREGAPVHYVDVLERGEDSLLLRVHLIRAARRSIDIQTFIWADDDAGWLVLDELAAAARRGVRVRVLADQLFSLDDVEWLARIARMHANFEFRLYNPTFAEAVTQPLEFAAGLLCCFSRFNQRMHNKLLLVDGEIGIAGGRNYENRYFDWDQEFDYRDRDMLVLGPAAGAEMQASFDRFWAHPRAVPLTRLNDVNRRLVADGDARTPLQPRSSVDRDRIDSLRARASDAGYVRAQFASRALRTGRVDYFSDAPDKAARPDDPALLELTTHISGLLRGAQHRIVFETPYLVLSRRAREVFQDLHRRTPPVEVLVSTNSLAATDAFYVYALSYKYKKRYLKRYGFEIHEFKPFPEDAAAFVAGYDRLVGGGNAGRYARYGRAPLLRGGVRLGLHAKSLVIDDRISLIGSHNFDPRSDDYNTESGFIIYDAAVAARVSAAIERDAAPGNAWTIAKRRRGGLLGRLNNAIADVSTSLPLFDLWPFRYATSFELAPGCAPSRPGTPGFYDCHVDVGDFPEVDLPLKTIYTRIVTAFGAGLVGIL</sequence>
<dbReference type="InterPro" id="IPR001736">
    <property type="entry name" value="PLipase_D/transphosphatidylase"/>
</dbReference>
<gene>
    <name evidence="2" type="ORF">EV148_101498</name>
</gene>
<dbReference type="PROSITE" id="PS51257">
    <property type="entry name" value="PROKAR_LIPOPROTEIN"/>
    <property type="match status" value="1"/>
</dbReference>
<protein>
    <submittedName>
        <fullName evidence="2">Phosphatidylserine/phosphatidylglycerophosphate/ cardiolipin synthase-like enzyme</fullName>
    </submittedName>
</protein>
<dbReference type="GO" id="GO:0030572">
    <property type="term" value="F:phosphatidyltransferase activity"/>
    <property type="evidence" value="ECO:0007669"/>
    <property type="project" value="UniProtKB-ARBA"/>
</dbReference>
<dbReference type="AlphaFoldDB" id="A0A4R2IGV8"/>
<dbReference type="EMBL" id="SLWQ01000001">
    <property type="protein sequence ID" value="TCO43079.1"/>
    <property type="molecule type" value="Genomic_DNA"/>
</dbReference>
<dbReference type="SUPFAM" id="SSF56024">
    <property type="entry name" value="Phospholipase D/nuclease"/>
    <property type="match status" value="2"/>
</dbReference>
<dbReference type="PANTHER" id="PTHR21248:SF12">
    <property type="entry name" value="CARDIOLIPIN SYNTHASE C"/>
    <property type="match status" value="1"/>
</dbReference>
<dbReference type="CDD" id="cd09113">
    <property type="entry name" value="PLDc_ymdC_like_2"/>
    <property type="match status" value="1"/>
</dbReference>
<dbReference type="Gene3D" id="3.30.870.10">
    <property type="entry name" value="Endonuclease Chain A"/>
    <property type="match status" value="2"/>
</dbReference>
<proteinExistence type="predicted"/>
<feature type="domain" description="PLD phosphodiesterase" evidence="1">
    <location>
        <begin position="459"/>
        <end position="486"/>
    </location>
</feature>